<dbReference type="InterPro" id="IPR036271">
    <property type="entry name" value="Tet_transcr_reg_TetR-rel_C_sf"/>
</dbReference>
<dbReference type="InterPro" id="IPR039538">
    <property type="entry name" value="BetI_C"/>
</dbReference>
<reference evidence="7" key="1">
    <citation type="submission" date="2022-10" db="EMBL/GenBank/DDBJ databases">
        <title>The complete genomes of actinobacterial strains from the NBC collection.</title>
        <authorList>
            <person name="Joergensen T.S."/>
            <person name="Alvarez Arevalo M."/>
            <person name="Sterndorff E.B."/>
            <person name="Faurdal D."/>
            <person name="Vuksanovic O."/>
            <person name="Mourched A.-S."/>
            <person name="Charusanti P."/>
            <person name="Shaw S."/>
            <person name="Blin K."/>
            <person name="Weber T."/>
        </authorList>
    </citation>
    <scope>NUCLEOTIDE SEQUENCE</scope>
    <source>
        <strain evidence="7">NBC_00119</strain>
    </source>
</reference>
<dbReference type="AlphaFoldDB" id="A0AAU1U4P4"/>
<keyword evidence="3 5" id="KW-0238">DNA-binding</keyword>
<dbReference type="SUPFAM" id="SSF48498">
    <property type="entry name" value="Tetracyclin repressor-like, C-terminal domain"/>
    <property type="match status" value="1"/>
</dbReference>
<keyword evidence="4" id="KW-0804">Transcription</keyword>
<evidence type="ECO:0000313" key="7">
    <source>
        <dbReference type="EMBL" id="WTS11932.1"/>
    </source>
</evidence>
<dbReference type="PANTHER" id="PTHR47506:SF6">
    <property type="entry name" value="HTH-TYPE TRANSCRIPTIONAL REPRESSOR NEMR"/>
    <property type="match status" value="1"/>
</dbReference>
<evidence type="ECO:0000259" key="6">
    <source>
        <dbReference type="PROSITE" id="PS50977"/>
    </source>
</evidence>
<dbReference type="EMBL" id="CP108195">
    <property type="protein sequence ID" value="WTS11932.1"/>
    <property type="molecule type" value="Genomic_DNA"/>
</dbReference>
<dbReference type="PRINTS" id="PR00455">
    <property type="entry name" value="HTHTETR"/>
</dbReference>
<evidence type="ECO:0000256" key="1">
    <source>
        <dbReference type="ARBA" id="ARBA00022491"/>
    </source>
</evidence>
<dbReference type="SUPFAM" id="SSF46689">
    <property type="entry name" value="Homeodomain-like"/>
    <property type="match status" value="1"/>
</dbReference>
<dbReference type="Pfam" id="PF13977">
    <property type="entry name" value="TetR_C_6"/>
    <property type="match status" value="1"/>
</dbReference>
<evidence type="ECO:0000256" key="4">
    <source>
        <dbReference type="ARBA" id="ARBA00023163"/>
    </source>
</evidence>
<dbReference type="PROSITE" id="PS50977">
    <property type="entry name" value="HTH_TETR_2"/>
    <property type="match status" value="1"/>
</dbReference>
<feature type="DNA-binding region" description="H-T-H motif" evidence="5">
    <location>
        <begin position="45"/>
        <end position="64"/>
    </location>
</feature>
<proteinExistence type="predicted"/>
<evidence type="ECO:0000256" key="5">
    <source>
        <dbReference type="PROSITE-ProRule" id="PRU00335"/>
    </source>
</evidence>
<feature type="domain" description="HTH tetR-type" evidence="6">
    <location>
        <begin position="22"/>
        <end position="82"/>
    </location>
</feature>
<dbReference type="InterPro" id="IPR001647">
    <property type="entry name" value="HTH_TetR"/>
</dbReference>
<gene>
    <name evidence="7" type="ORF">OHU69_13365</name>
</gene>
<accession>A0AAU1U4P4</accession>
<name>A0AAU1U4P4_9ACTN</name>
<protein>
    <submittedName>
        <fullName evidence="7">TetR/AcrR family transcriptional regulator</fullName>
    </submittedName>
</protein>
<dbReference type="Gene3D" id="1.10.357.10">
    <property type="entry name" value="Tetracycline Repressor, domain 2"/>
    <property type="match status" value="1"/>
</dbReference>
<dbReference type="GO" id="GO:0003677">
    <property type="term" value="F:DNA binding"/>
    <property type="evidence" value="ECO:0007669"/>
    <property type="project" value="UniProtKB-UniRule"/>
</dbReference>
<organism evidence="7">
    <name type="scientific">Streptomyces sp. NBC_00119</name>
    <dbReference type="NCBI Taxonomy" id="2975659"/>
    <lineage>
        <taxon>Bacteria</taxon>
        <taxon>Bacillati</taxon>
        <taxon>Actinomycetota</taxon>
        <taxon>Actinomycetes</taxon>
        <taxon>Kitasatosporales</taxon>
        <taxon>Streptomycetaceae</taxon>
        <taxon>Streptomyces</taxon>
    </lineage>
</organism>
<sequence>MDRKQERNPRTNAARGSYAVGDERRARILDTAVEHYAQWGFHASSLARIAKDVGITQGGLLHHFRSKEDLLVSVLERSEEQDVARFFAKEPGSVVEVFEAMLELAESNAQRPGRTRMFNVLAAEAGEPGHPAHDFFVRRYGAVIAKIAGALRGDLERGVLEPGTDCEGVASELVAVMDGLQLQWALAPGAYDMTGGLRRYIDRLLRSINRDGSGLPK</sequence>
<evidence type="ECO:0000256" key="3">
    <source>
        <dbReference type="ARBA" id="ARBA00023125"/>
    </source>
</evidence>
<dbReference type="InterPro" id="IPR009057">
    <property type="entry name" value="Homeodomain-like_sf"/>
</dbReference>
<evidence type="ECO:0000256" key="2">
    <source>
        <dbReference type="ARBA" id="ARBA00023015"/>
    </source>
</evidence>
<keyword evidence="1" id="KW-0678">Repressor</keyword>
<dbReference type="PANTHER" id="PTHR47506">
    <property type="entry name" value="TRANSCRIPTIONAL REGULATORY PROTEIN"/>
    <property type="match status" value="1"/>
</dbReference>
<dbReference type="Pfam" id="PF00440">
    <property type="entry name" value="TetR_N"/>
    <property type="match status" value="1"/>
</dbReference>
<keyword evidence="2" id="KW-0805">Transcription regulation</keyword>